<dbReference type="GO" id="GO:0043139">
    <property type="term" value="F:5'-3' DNA helicase activity"/>
    <property type="evidence" value="ECO:0007669"/>
    <property type="project" value="TreeGrafter"/>
</dbReference>
<keyword evidence="1" id="KW-0547">Nucleotide-binding</keyword>
<dbReference type="InterPro" id="IPR041679">
    <property type="entry name" value="DNA2/NAM7-like_C"/>
</dbReference>
<dbReference type="Pfam" id="PF13087">
    <property type="entry name" value="AAA_12"/>
    <property type="match status" value="1"/>
</dbReference>
<evidence type="ECO:0000256" key="4">
    <source>
        <dbReference type="ARBA" id="ARBA00022840"/>
    </source>
</evidence>
<dbReference type="CDD" id="cd09883">
    <property type="entry name" value="PIN_VapC_PhoHL-ATPase"/>
    <property type="match status" value="1"/>
</dbReference>
<gene>
    <name evidence="6" type="primary">recD2_2</name>
    <name evidence="6" type="ORF">VIC01_01733</name>
</gene>
<keyword evidence="3 6" id="KW-0347">Helicase</keyword>
<dbReference type="SUPFAM" id="SSF52540">
    <property type="entry name" value="P-loop containing nucleoside triphosphate hydrolases"/>
    <property type="match status" value="1"/>
</dbReference>
<keyword evidence="2 6" id="KW-0378">Hydrolase</keyword>
<comment type="similarity">
    <text evidence="5">In the N-terminal section; belongs to the PINc/VapC protein family.</text>
</comment>
<dbReference type="EC" id="3.6.4.12" evidence="6"/>
<keyword evidence="4" id="KW-0067">ATP-binding</keyword>
<dbReference type="PANTHER" id="PTHR43788:SF8">
    <property type="entry name" value="DNA-BINDING PROTEIN SMUBP-2"/>
    <property type="match status" value="1"/>
</dbReference>
<dbReference type="PANTHER" id="PTHR43788">
    <property type="entry name" value="DNA2/NAM7 HELICASE FAMILY MEMBER"/>
    <property type="match status" value="1"/>
</dbReference>
<evidence type="ECO:0000313" key="6">
    <source>
        <dbReference type="EMBL" id="QEW36206.1"/>
    </source>
</evidence>
<evidence type="ECO:0000256" key="1">
    <source>
        <dbReference type="ARBA" id="ARBA00022741"/>
    </source>
</evidence>
<dbReference type="Pfam" id="PF13245">
    <property type="entry name" value="AAA_19"/>
    <property type="match status" value="1"/>
</dbReference>
<dbReference type="InterPro" id="IPR027417">
    <property type="entry name" value="P-loop_NTPase"/>
</dbReference>
<evidence type="ECO:0000256" key="3">
    <source>
        <dbReference type="ARBA" id="ARBA00022806"/>
    </source>
</evidence>
<dbReference type="Gene3D" id="3.40.50.1010">
    <property type="entry name" value="5'-nuclease"/>
    <property type="match status" value="1"/>
</dbReference>
<dbReference type="Pfam" id="PF13638">
    <property type="entry name" value="PIN_4"/>
    <property type="match status" value="1"/>
</dbReference>
<dbReference type="SMART" id="SM00670">
    <property type="entry name" value="PINc"/>
    <property type="match status" value="1"/>
</dbReference>
<dbReference type="EMBL" id="CP043529">
    <property type="protein sequence ID" value="QEW36206.1"/>
    <property type="molecule type" value="Genomic_DNA"/>
</dbReference>
<name>A0A5P3ASW4_PHOVU</name>
<organism evidence="6 7">
    <name type="scientific">Phocaeicola vulgatus</name>
    <name type="common">Bacteroides vulgatus</name>
    <dbReference type="NCBI Taxonomy" id="821"/>
    <lineage>
        <taxon>Bacteria</taxon>
        <taxon>Pseudomonadati</taxon>
        <taxon>Bacteroidota</taxon>
        <taxon>Bacteroidia</taxon>
        <taxon>Bacteroidales</taxon>
        <taxon>Bacteroidaceae</taxon>
        <taxon>Phocaeicola</taxon>
    </lineage>
</organism>
<dbReference type="InterPro" id="IPR029060">
    <property type="entry name" value="PIN-like_dom_sf"/>
</dbReference>
<dbReference type="GO" id="GO:0016787">
    <property type="term" value="F:hydrolase activity"/>
    <property type="evidence" value="ECO:0007669"/>
    <property type="project" value="UniProtKB-KW"/>
</dbReference>
<dbReference type="SUPFAM" id="SSF88723">
    <property type="entry name" value="PIN domain-like"/>
    <property type="match status" value="1"/>
</dbReference>
<dbReference type="Gene3D" id="3.40.50.300">
    <property type="entry name" value="P-loop containing nucleotide triphosphate hydrolases"/>
    <property type="match status" value="2"/>
</dbReference>
<dbReference type="AlphaFoldDB" id="A0A5P3ASW4"/>
<evidence type="ECO:0000313" key="7">
    <source>
        <dbReference type="Proteomes" id="UP000326091"/>
    </source>
</evidence>
<protein>
    <submittedName>
        <fullName evidence="6">ATP-dependent RecD-like DNA helicase</fullName>
        <ecNumber evidence="6">3.6.4.12</ecNumber>
    </submittedName>
</protein>
<dbReference type="InterPro" id="IPR050534">
    <property type="entry name" value="Coronavir_polyprotein_1ab"/>
</dbReference>
<proteinExistence type="inferred from homology"/>
<dbReference type="InterPro" id="IPR002716">
    <property type="entry name" value="PIN_dom"/>
</dbReference>
<accession>A0A5P3ASW4</accession>
<dbReference type="Proteomes" id="UP000326091">
    <property type="component" value="Chromosome"/>
</dbReference>
<evidence type="ECO:0000256" key="5">
    <source>
        <dbReference type="ARBA" id="ARBA00046345"/>
    </source>
</evidence>
<dbReference type="RefSeq" id="WP_005852014.1">
    <property type="nucleotide sequence ID" value="NZ_CACRTA010000033.1"/>
</dbReference>
<sequence length="767" mass="86562">MYYTREQHKRFLDRELQAISENYIRVLNTKATALLSENEIYVAQFMKVDLEKDTTQEDKYNGSGQIILKFKKDKGIPRKNEYFTALLLDGDKCLPKNWGNLSWAELRKFQIEFSEVHCVWQGKTDDNGFLLCGFNGMSIDMAKYLKEKNLAGCVIVLGPKEPPMEYYQNLISVVSNTSTEEPTAKILDFDNDGNGYGPKVIDCDDTATFIKNEIEICDEVIVQGPPGTGKTYMMANIINQLLNASKSVLVTALTNRALIELANKETLDIHRSNKDVMKTNVSSDEMCLCKNIVSLDSKDIASIKGKLTLTTFYTASAWAKNSIANQPPFDYVIMDESSQALFAMIAACKRLGKKTIWIGDQNQLPPIISLSEETMVRNNYGMLSNGFNTLCDKFRYPYYLLTKTYRLLPNSAALTSIFYKEPLVPMNLESKYDSKLEYIDKKGGTCLRLLSMPIGEKAYLDNYQYVIGIVSEILSENPKASIAILSKFRSSVRMLQNCFITKLGTKENVLIDTVERIQGMTCDYCVYYIPNAMMQMSLDKSLFNVATSRATCSTIIVADVSIHNSICDKHVKSYLEALTLSEIPQMETIEMREVAAVSKLTDNNQQKEVKIVGHLDLSKFQRKMVEIKPDKINIYIIDTNVFVNCPDIISKVDKQYQVTLSAKVIDELDKLKVTLNSDGQKAVEDAIRNINRCYETRNLTMEIADVSLLPSDFNPRSPDNQILSVALKLKDNNTNPIIMTSDNGLQLKSKGLGLTTISLKDFLKKPK</sequence>
<evidence type="ECO:0000256" key="2">
    <source>
        <dbReference type="ARBA" id="ARBA00022801"/>
    </source>
</evidence>
<dbReference type="GO" id="GO:0005524">
    <property type="term" value="F:ATP binding"/>
    <property type="evidence" value="ECO:0007669"/>
    <property type="project" value="UniProtKB-KW"/>
</dbReference>
<reference evidence="6 7" key="1">
    <citation type="submission" date="2019-09" db="EMBL/GenBank/DDBJ databases">
        <title>Commensal-derived Metabolites Govern Vibrio cholerae Pathogenesis in Host.</title>
        <authorList>
            <person name="Yoon S.S."/>
            <person name="Yoon M.Y."/>
        </authorList>
    </citation>
    <scope>NUCLEOTIDE SEQUENCE [LARGE SCALE GENOMIC DNA]</scope>
    <source>
        <strain evidence="6 7">VIC01</strain>
    </source>
</reference>